<evidence type="ECO:0008006" key="4">
    <source>
        <dbReference type="Google" id="ProtNLM"/>
    </source>
</evidence>
<dbReference type="PROSITE" id="PS51257">
    <property type="entry name" value="PROKAR_LIPOPROTEIN"/>
    <property type="match status" value="1"/>
</dbReference>
<sequence>MKRILLLSVLSASLLLGGCASLQPGTGRSQSSTQNSSASYSKQFQSCLTRLDTVRTLDANVYHQYKQQLDKDMEEATRYLNVRSSLSDDMSGVMDSIYQANLSRTCQKIDSQLMSLLIERADRK</sequence>
<name>A0AAV5N2W4_9GAMM</name>
<proteinExistence type="predicted"/>
<dbReference type="Proteomes" id="UP001058124">
    <property type="component" value="Unassembled WGS sequence"/>
</dbReference>
<comment type="caution">
    <text evidence="2">The sequence shown here is derived from an EMBL/GenBank/DDBJ whole genome shotgun (WGS) entry which is preliminary data.</text>
</comment>
<dbReference type="RefSeq" id="WP_027274456.1">
    <property type="nucleotide sequence ID" value="NZ_BRLH01000004.1"/>
</dbReference>
<keyword evidence="1" id="KW-0732">Signal</keyword>
<evidence type="ECO:0000313" key="2">
    <source>
        <dbReference type="EMBL" id="GKX56049.1"/>
    </source>
</evidence>
<reference evidence="2" key="1">
    <citation type="submission" date="2022-06" db="EMBL/GenBank/DDBJ databases">
        <title>Draft genome sequences of Leminorella grimontii str. JCM5902.</title>
        <authorList>
            <person name="Wakabayashi Y."/>
            <person name="Kojima K."/>
        </authorList>
    </citation>
    <scope>NUCLEOTIDE SEQUENCE</scope>
    <source>
        <strain evidence="2">JCM 5902</strain>
    </source>
</reference>
<feature type="chain" id="PRO_5043708512" description="Lipoprotein" evidence="1">
    <location>
        <begin position="23"/>
        <end position="124"/>
    </location>
</feature>
<evidence type="ECO:0000256" key="1">
    <source>
        <dbReference type="SAM" id="SignalP"/>
    </source>
</evidence>
<keyword evidence="3" id="KW-1185">Reference proteome</keyword>
<dbReference type="EMBL" id="BRLH01000004">
    <property type="protein sequence ID" value="GKX56049.1"/>
    <property type="molecule type" value="Genomic_DNA"/>
</dbReference>
<protein>
    <recommendedName>
        <fullName evidence="4">Lipoprotein</fullName>
    </recommendedName>
</protein>
<evidence type="ECO:0000313" key="3">
    <source>
        <dbReference type="Proteomes" id="UP001058124"/>
    </source>
</evidence>
<organism evidence="2 3">
    <name type="scientific">Leminorella grimontii</name>
    <dbReference type="NCBI Taxonomy" id="82981"/>
    <lineage>
        <taxon>Bacteria</taxon>
        <taxon>Pseudomonadati</taxon>
        <taxon>Pseudomonadota</taxon>
        <taxon>Gammaproteobacteria</taxon>
        <taxon>Enterobacterales</taxon>
        <taxon>Budviciaceae</taxon>
        <taxon>Leminorella</taxon>
    </lineage>
</organism>
<feature type="signal peptide" evidence="1">
    <location>
        <begin position="1"/>
        <end position="22"/>
    </location>
</feature>
<gene>
    <name evidence="2" type="ORF">SOASR030_21610</name>
</gene>
<dbReference type="AlphaFoldDB" id="A0AAV5N2W4"/>
<accession>A0AAV5N2W4</accession>